<comment type="caution">
    <text evidence="6">The sequence shown here is derived from an EMBL/GenBank/DDBJ whole genome shotgun (WGS) entry which is preliminary data.</text>
</comment>
<dbReference type="InterPro" id="IPR011356">
    <property type="entry name" value="Leucine_aapep/pepB"/>
</dbReference>
<dbReference type="OrthoDB" id="412814at2759"/>
<evidence type="ECO:0000259" key="5">
    <source>
        <dbReference type="PROSITE" id="PS00631"/>
    </source>
</evidence>
<feature type="non-terminal residue" evidence="6">
    <location>
        <position position="1"/>
    </location>
</feature>
<comment type="similarity">
    <text evidence="1">Belongs to the peptidase M17 family.</text>
</comment>
<keyword evidence="4" id="KW-0378">Hydrolase</keyword>
<gene>
    <name evidence="6" type="ORF">BGW38_008788</name>
</gene>
<organism evidence="6 7">
    <name type="scientific">Lunasporangiospora selenospora</name>
    <dbReference type="NCBI Taxonomy" id="979761"/>
    <lineage>
        <taxon>Eukaryota</taxon>
        <taxon>Fungi</taxon>
        <taxon>Fungi incertae sedis</taxon>
        <taxon>Mucoromycota</taxon>
        <taxon>Mortierellomycotina</taxon>
        <taxon>Mortierellomycetes</taxon>
        <taxon>Mortierellales</taxon>
        <taxon>Mortierellaceae</taxon>
        <taxon>Lunasporangiospora</taxon>
    </lineage>
</organism>
<dbReference type="Proteomes" id="UP000780801">
    <property type="component" value="Unassembled WGS sequence"/>
</dbReference>
<keyword evidence="2" id="KW-0031">Aminopeptidase</keyword>
<dbReference type="GO" id="GO:0005737">
    <property type="term" value="C:cytoplasm"/>
    <property type="evidence" value="ECO:0007669"/>
    <property type="project" value="InterPro"/>
</dbReference>
<evidence type="ECO:0000313" key="6">
    <source>
        <dbReference type="EMBL" id="KAF9569989.1"/>
    </source>
</evidence>
<dbReference type="Pfam" id="PF00883">
    <property type="entry name" value="Peptidase_M17"/>
    <property type="match status" value="1"/>
</dbReference>
<feature type="domain" description="Cytosol aminopeptidase" evidence="5">
    <location>
        <begin position="224"/>
        <end position="231"/>
    </location>
</feature>
<dbReference type="Gene3D" id="3.40.630.10">
    <property type="entry name" value="Zn peptidases"/>
    <property type="match status" value="1"/>
</dbReference>
<reference evidence="6" key="1">
    <citation type="journal article" date="2020" name="Fungal Divers.">
        <title>Resolving the Mortierellaceae phylogeny through synthesis of multi-gene phylogenetics and phylogenomics.</title>
        <authorList>
            <person name="Vandepol N."/>
            <person name="Liber J."/>
            <person name="Desiro A."/>
            <person name="Na H."/>
            <person name="Kennedy M."/>
            <person name="Barry K."/>
            <person name="Grigoriev I.V."/>
            <person name="Miller A.N."/>
            <person name="O'Donnell K."/>
            <person name="Stajich J.E."/>
            <person name="Bonito G."/>
        </authorList>
    </citation>
    <scope>NUCLEOTIDE SEQUENCE</scope>
    <source>
        <strain evidence="6">KOD1015</strain>
    </source>
</reference>
<evidence type="ECO:0000256" key="2">
    <source>
        <dbReference type="ARBA" id="ARBA00022438"/>
    </source>
</evidence>
<accession>A0A9P6FJH9</accession>
<dbReference type="EMBL" id="JAABOA010006168">
    <property type="protein sequence ID" value="KAF9569989.1"/>
    <property type="molecule type" value="Genomic_DNA"/>
</dbReference>
<evidence type="ECO:0000256" key="3">
    <source>
        <dbReference type="ARBA" id="ARBA00022670"/>
    </source>
</evidence>
<evidence type="ECO:0000313" key="7">
    <source>
        <dbReference type="Proteomes" id="UP000780801"/>
    </source>
</evidence>
<sequence length="256" mass="27543">HYEKVGKDHYTVQKIGVLAASGAGLTDGRLSFVNAVELGRRVAKDLGSPNCERMTPIKFAEYVEDNFRNKSAVKVTVISDIDVIEKEYPLLHAVARCSLSGTDPIGGGGDEDDVPRHVPRVVKLEYRSDDISKVKESLYFIGKGVTYDTGGADIKAGGVMRGMSRDKCGAATAAGFMATIAELKPKHVNVTVVLGLVRNSVGSNAYVSDEIIYSRAGKRVLVGNTDAEGRMVMTDLLCESKEAVLEERKAGLHIPS</sequence>
<dbReference type="AlphaFoldDB" id="A0A9P6FJH9"/>
<keyword evidence="3" id="KW-0645">Protease</keyword>
<dbReference type="GO" id="GO:0030145">
    <property type="term" value="F:manganese ion binding"/>
    <property type="evidence" value="ECO:0007669"/>
    <property type="project" value="InterPro"/>
</dbReference>
<dbReference type="GO" id="GO:0070006">
    <property type="term" value="F:metalloaminopeptidase activity"/>
    <property type="evidence" value="ECO:0007669"/>
    <property type="project" value="InterPro"/>
</dbReference>
<keyword evidence="7" id="KW-1185">Reference proteome</keyword>
<dbReference type="PANTHER" id="PTHR11963">
    <property type="entry name" value="LEUCINE AMINOPEPTIDASE-RELATED"/>
    <property type="match status" value="1"/>
</dbReference>
<proteinExistence type="inferred from homology"/>
<dbReference type="PRINTS" id="PR00481">
    <property type="entry name" value="LAMNOPPTDASE"/>
</dbReference>
<dbReference type="SUPFAM" id="SSF53187">
    <property type="entry name" value="Zn-dependent exopeptidases"/>
    <property type="match status" value="1"/>
</dbReference>
<evidence type="ECO:0000256" key="4">
    <source>
        <dbReference type="ARBA" id="ARBA00022801"/>
    </source>
</evidence>
<dbReference type="PANTHER" id="PTHR11963:SF48">
    <property type="entry name" value="DIPEPTIDASE B, ISOFORM A"/>
    <property type="match status" value="1"/>
</dbReference>
<feature type="non-terminal residue" evidence="6">
    <location>
        <position position="256"/>
    </location>
</feature>
<dbReference type="PROSITE" id="PS00631">
    <property type="entry name" value="CYTOSOL_AP"/>
    <property type="match status" value="1"/>
</dbReference>
<protein>
    <recommendedName>
        <fullName evidence="5">Cytosol aminopeptidase domain-containing protein</fullName>
    </recommendedName>
</protein>
<dbReference type="GO" id="GO:0006508">
    <property type="term" value="P:proteolysis"/>
    <property type="evidence" value="ECO:0007669"/>
    <property type="project" value="UniProtKB-KW"/>
</dbReference>
<dbReference type="InterPro" id="IPR000819">
    <property type="entry name" value="Peptidase_M17_C"/>
</dbReference>
<name>A0A9P6FJH9_9FUNG</name>
<evidence type="ECO:0000256" key="1">
    <source>
        <dbReference type="ARBA" id="ARBA00009528"/>
    </source>
</evidence>